<dbReference type="Pfam" id="PF19277">
    <property type="entry name" value="GPAT_C"/>
    <property type="match status" value="1"/>
</dbReference>
<evidence type="ECO:0000256" key="16">
    <source>
        <dbReference type="HAMAP-Rule" id="MF_00393"/>
    </source>
</evidence>
<feature type="domain" description="Phospholipid/glycerol acyltransferase" evidence="17">
    <location>
        <begin position="293"/>
        <end position="420"/>
    </location>
</feature>
<evidence type="ECO:0000256" key="2">
    <source>
        <dbReference type="ARBA" id="ARBA00004765"/>
    </source>
</evidence>
<sequence>MSDRCKIYYQSLYLFVKIFIKSKLIPKNFVTDSGLDSSSPIFYILPSRSKMDLIILREESLKQGLPDPLTPLKIDEIQIPRYLFIDDIKESHGHSPSSAETLFSRYLGLYSKNSTLDITILPVSVMIGRRPISICQNRKINRLQKFFTAFWLGRDSFVHFSNPISLSRIINAHSKDLRIVYKLARVARIHFFRQYLSSVGRALPVHSDLFKKLLSSEAIEKALLDEARSKKISPQKAHDNALRLMKEIASQVSYETIRLSDRVLGWMWNRFYQGIHVHNAACVRQLAYKGHSIVYVPCHRSHMDYLLLSYVLYYEGLATPHIAAGINLNFWPAGAIFRRLGAFFIRRNFKGNKLYSTIFRAYLDELFTGGYPVEYFIEGGRSRTGLLLEPKTGTLSMTIQAMLRDISPSITLIPVYIGYEHVIEVLSYTKELRGERKKKENFFQMIGGLRQLRHLGQGYVNFGEPIQLKLYLDKNVPDWRESIRPINKIEATRPHWLASTVKDLAYQIMININHAAAINAINLCSTALLASENHALTRPELLEQLNCYLQLMRHAPHNQYSFVTDQMPEELLDHALHMNKFVVQKNHPHERICLPKEQVPLMRYYRNNIQHLLILPSLIATMVLCHHNISRQEIIRQITLLYPIFKIRWFLYYSEKQLLEALNLLMDELIRQKCVENKNHHFVVNLSSGMMTLKILASGIKEILQHYSIIFFLLTVYPDIDRKSLEKESRAMAKHLCILENMPSAEFFHSSIFSGLLTLLFEKREKMVSNDYSAQKNIEEIFNILKGLISSQMISVMQENFSLKKEWLTYKKKTTD</sequence>
<dbReference type="InterPro" id="IPR002123">
    <property type="entry name" value="Plipid/glycerol_acylTrfase"/>
</dbReference>
<dbReference type="PIRSF" id="PIRSF000437">
    <property type="entry name" value="GPAT_DHAPAT"/>
    <property type="match status" value="1"/>
</dbReference>
<dbReference type="PANTHER" id="PTHR12563:SF17">
    <property type="entry name" value="DIHYDROXYACETONE PHOSPHATE ACYLTRANSFERASE"/>
    <property type="match status" value="1"/>
</dbReference>
<evidence type="ECO:0000256" key="5">
    <source>
        <dbReference type="ARBA" id="ARBA00013113"/>
    </source>
</evidence>
<dbReference type="EC" id="2.3.1.15" evidence="5 16"/>
<gene>
    <name evidence="16" type="primary">plsB</name>
    <name evidence="18" type="ORF">BJP41_00435</name>
</gene>
<dbReference type="Pfam" id="PF01553">
    <property type="entry name" value="Acyltransferase"/>
    <property type="match status" value="1"/>
</dbReference>
<comment type="similarity">
    <text evidence="4 16">Belongs to the GPAT/DAPAT family.</text>
</comment>
<dbReference type="NCBIfam" id="TIGR03703">
    <property type="entry name" value="plsB"/>
    <property type="match status" value="1"/>
</dbReference>
<dbReference type="PIRSF" id="PIRSF500064">
    <property type="entry name" value="GPAT"/>
    <property type="match status" value="1"/>
</dbReference>
<comment type="subcellular location">
    <subcellularLocation>
        <location evidence="1 16">Cell membrane</location>
        <topology evidence="1 16">Peripheral membrane protein</topology>
        <orientation evidence="1 16">Cytoplasmic side</orientation>
    </subcellularLocation>
</comment>
<dbReference type="PANTHER" id="PTHR12563">
    <property type="entry name" value="GLYCEROL-3-PHOSPHATE ACYLTRANSFERASE"/>
    <property type="match status" value="1"/>
</dbReference>
<evidence type="ECO:0000313" key="18">
    <source>
        <dbReference type="EMBL" id="ATW29060.1"/>
    </source>
</evidence>
<evidence type="ECO:0000313" key="19">
    <source>
        <dbReference type="Proteomes" id="UP000230008"/>
    </source>
</evidence>
<dbReference type="NCBIfam" id="NF003441">
    <property type="entry name" value="PRK04974.1"/>
    <property type="match status" value="1"/>
</dbReference>
<dbReference type="SUPFAM" id="SSF69593">
    <property type="entry name" value="Glycerol-3-phosphate (1)-acyltransferase"/>
    <property type="match status" value="1"/>
</dbReference>
<dbReference type="EMBL" id="CP017606">
    <property type="protein sequence ID" value="ATW29060.1"/>
    <property type="molecule type" value="Genomic_DNA"/>
</dbReference>
<dbReference type="GO" id="GO:0016024">
    <property type="term" value="P:CDP-diacylglycerol biosynthetic process"/>
    <property type="evidence" value="ECO:0007669"/>
    <property type="project" value="UniProtKB-UniRule"/>
</dbReference>
<dbReference type="RefSeq" id="WP_100102864.1">
    <property type="nucleotide sequence ID" value="NZ_CAWNMT010000001.1"/>
</dbReference>
<dbReference type="InterPro" id="IPR045520">
    <property type="entry name" value="GPAT/DHAPAT_C"/>
</dbReference>
<dbReference type="AlphaFoldDB" id="A0A2D3SZU3"/>
<dbReference type="InterPro" id="IPR028354">
    <property type="entry name" value="GPAT_PlsB"/>
</dbReference>
<reference evidence="19" key="2">
    <citation type="submission" date="2017-11" db="EMBL/GenBank/DDBJ databases">
        <title>PacBio sequencing of new strain of the secondary endosymbiont Candidatus Hamiltonella defensa.</title>
        <authorList>
            <person name="Strand M.R."/>
            <person name="Oliver K."/>
        </authorList>
    </citation>
    <scope>NUCLEOTIDE SEQUENCE [LARGE SCALE GENOMIC DNA]</scope>
    <source>
        <strain evidence="19">A2C</strain>
    </source>
</reference>
<keyword evidence="11 16" id="KW-0472">Membrane</keyword>
<reference evidence="19" key="1">
    <citation type="submission" date="2016-10" db="EMBL/GenBank/DDBJ databases">
        <authorList>
            <person name="Chevignon G."/>
        </authorList>
    </citation>
    <scope>NUCLEOTIDE SEQUENCE [LARGE SCALE GENOMIC DNA]</scope>
    <source>
        <strain evidence="19">A2C</strain>
    </source>
</reference>
<keyword evidence="8 16" id="KW-0444">Lipid biosynthesis</keyword>
<dbReference type="InterPro" id="IPR041728">
    <property type="entry name" value="GPAT/DHAPAT_LPLAT"/>
</dbReference>
<evidence type="ECO:0000256" key="11">
    <source>
        <dbReference type="ARBA" id="ARBA00023136"/>
    </source>
</evidence>
<keyword evidence="13 16" id="KW-1208">Phospholipid metabolism</keyword>
<evidence type="ECO:0000256" key="9">
    <source>
        <dbReference type="ARBA" id="ARBA00022679"/>
    </source>
</evidence>
<comment type="pathway">
    <text evidence="3">Lipid metabolism.</text>
</comment>
<evidence type="ECO:0000256" key="4">
    <source>
        <dbReference type="ARBA" id="ARBA00007937"/>
    </source>
</evidence>
<evidence type="ECO:0000256" key="15">
    <source>
        <dbReference type="ARBA" id="ARBA00048427"/>
    </source>
</evidence>
<dbReference type="CDD" id="cd07993">
    <property type="entry name" value="LPLAT_DHAPAT-like"/>
    <property type="match status" value="1"/>
</dbReference>
<dbReference type="Proteomes" id="UP000230008">
    <property type="component" value="Chromosome"/>
</dbReference>
<dbReference type="GO" id="GO:0004366">
    <property type="term" value="F:glycerol-3-phosphate O-acyltransferase activity"/>
    <property type="evidence" value="ECO:0007669"/>
    <property type="project" value="UniProtKB-UniRule"/>
</dbReference>
<evidence type="ECO:0000256" key="6">
    <source>
        <dbReference type="ARBA" id="ARBA00013432"/>
    </source>
</evidence>
<keyword evidence="9 16" id="KW-0808">Transferase</keyword>
<accession>A0A2D3SZU3</accession>
<evidence type="ECO:0000256" key="8">
    <source>
        <dbReference type="ARBA" id="ARBA00022516"/>
    </source>
</evidence>
<keyword evidence="10 16" id="KW-0443">Lipid metabolism</keyword>
<evidence type="ECO:0000256" key="10">
    <source>
        <dbReference type="ARBA" id="ARBA00023098"/>
    </source>
</evidence>
<keyword evidence="12 16" id="KW-0594">Phospholipid biosynthesis</keyword>
<keyword evidence="7 16" id="KW-1003">Cell membrane</keyword>
<dbReference type="InterPro" id="IPR022284">
    <property type="entry name" value="GPAT/DHAPAT"/>
</dbReference>
<name>A0A2D3SZU3_9ENTR</name>
<protein>
    <recommendedName>
        <fullName evidence="6 16">Glycerol-3-phosphate acyltransferase</fullName>
        <shortName evidence="16">GPAT</shortName>
        <ecNumber evidence="5 16">2.3.1.15</ecNumber>
    </recommendedName>
</protein>
<comment type="catalytic activity">
    <reaction evidence="15 16">
        <text>sn-glycerol 3-phosphate + an acyl-CoA = a 1-acyl-sn-glycero-3-phosphate + CoA</text>
        <dbReference type="Rhea" id="RHEA:15325"/>
        <dbReference type="ChEBI" id="CHEBI:57287"/>
        <dbReference type="ChEBI" id="CHEBI:57597"/>
        <dbReference type="ChEBI" id="CHEBI:57970"/>
        <dbReference type="ChEBI" id="CHEBI:58342"/>
        <dbReference type="EC" id="2.3.1.15"/>
    </reaction>
</comment>
<comment type="pathway">
    <text evidence="2 16">Phospholipid metabolism; CDP-diacylglycerol biosynthesis; CDP-diacylglycerol from sn-glycerol 3-phosphate: step 1/3.</text>
</comment>
<evidence type="ECO:0000256" key="13">
    <source>
        <dbReference type="ARBA" id="ARBA00023264"/>
    </source>
</evidence>
<evidence type="ECO:0000256" key="1">
    <source>
        <dbReference type="ARBA" id="ARBA00004413"/>
    </source>
</evidence>
<evidence type="ECO:0000256" key="7">
    <source>
        <dbReference type="ARBA" id="ARBA00022475"/>
    </source>
</evidence>
<evidence type="ECO:0000256" key="3">
    <source>
        <dbReference type="ARBA" id="ARBA00005189"/>
    </source>
</evidence>
<dbReference type="SMART" id="SM00563">
    <property type="entry name" value="PlsC"/>
    <property type="match status" value="1"/>
</dbReference>
<feature type="short sequence motif" description="HXXXXD motif" evidence="16">
    <location>
        <begin position="298"/>
        <end position="303"/>
    </location>
</feature>
<keyword evidence="14 16" id="KW-0012">Acyltransferase</keyword>
<dbReference type="HAMAP" id="MF_00393">
    <property type="entry name" value="Glyc3P_acyltrans"/>
    <property type="match status" value="1"/>
</dbReference>
<evidence type="ECO:0000256" key="12">
    <source>
        <dbReference type="ARBA" id="ARBA00023209"/>
    </source>
</evidence>
<evidence type="ECO:0000256" key="14">
    <source>
        <dbReference type="ARBA" id="ARBA00023315"/>
    </source>
</evidence>
<dbReference type="GO" id="GO:0005886">
    <property type="term" value="C:plasma membrane"/>
    <property type="evidence" value="ECO:0007669"/>
    <property type="project" value="UniProtKB-SubCell"/>
</dbReference>
<comment type="domain">
    <text evidence="16">The HXXXXD motif is essential for acyltransferase activity and may constitute the binding site for the phosphate moiety of the glycerol-3-phosphate.</text>
</comment>
<proteinExistence type="inferred from homology"/>
<evidence type="ECO:0000259" key="17">
    <source>
        <dbReference type="SMART" id="SM00563"/>
    </source>
</evidence>
<dbReference type="GO" id="GO:0006631">
    <property type="term" value="P:fatty acid metabolic process"/>
    <property type="evidence" value="ECO:0007669"/>
    <property type="project" value="TreeGrafter"/>
</dbReference>
<dbReference type="UniPathway" id="UPA00557">
    <property type="reaction ID" value="UER00612"/>
</dbReference>
<organism evidence="18 19">
    <name type="scientific">Candidatus Williamhamiltonella defendens</name>
    <dbReference type="NCBI Taxonomy" id="138072"/>
    <lineage>
        <taxon>Bacteria</taxon>
        <taxon>Pseudomonadati</taxon>
        <taxon>Pseudomonadota</taxon>
        <taxon>Gammaproteobacteria</taxon>
        <taxon>Enterobacterales</taxon>
        <taxon>Enterobacteriaceae</taxon>
        <taxon>aphid secondary symbionts</taxon>
        <taxon>Candidatus Williamhamiltonella</taxon>
    </lineage>
</organism>